<evidence type="ECO:0000313" key="2">
    <source>
        <dbReference type="Proteomes" id="UP000001299"/>
    </source>
</evidence>
<keyword evidence="2" id="KW-1185">Reference proteome</keyword>
<dbReference type="RefSeq" id="WP_013282866.1">
    <property type="nucleotide sequence ID" value="NC_014389.1"/>
</dbReference>
<dbReference type="Proteomes" id="UP000001299">
    <property type="component" value="Plasmid pCY360"/>
</dbReference>
<accession>E0S485</accession>
<reference evidence="1 2" key="1">
    <citation type="journal article" date="2010" name="PLoS ONE">
        <title>The glycobiome of the rumen bacterium Butyrivibrio proteoclasticus B316(T) highlights adaptation to a polysaccharide-rich environment.</title>
        <authorList>
            <person name="Kelly W.J."/>
            <person name="Leahy S.C."/>
            <person name="Altermann E."/>
            <person name="Yeoman C.J."/>
            <person name="Dunne J.C."/>
            <person name="Kong Z."/>
            <person name="Pacheco D.M."/>
            <person name="Li D."/>
            <person name="Noel S.J."/>
            <person name="Moon C.D."/>
            <person name="Cookson A.L."/>
            <person name="Attwood G.T."/>
        </authorList>
    </citation>
    <scope>NUCLEOTIDE SEQUENCE [LARGE SCALE GENOMIC DNA]</scope>
    <source>
        <strain evidence="2">ATCC 51982 / DSM 14932 / B316</strain>
        <plasmid evidence="2">Plasmid pCY360</plasmid>
    </source>
</reference>
<dbReference type="AlphaFoldDB" id="E0S485"/>
<dbReference type="HOGENOM" id="CLU_1217977_0_0_9"/>
<gene>
    <name evidence="1" type="ordered locus">bpr_II280</name>
</gene>
<dbReference type="EMBL" id="CP001812">
    <property type="protein sequence ID" value="ADL36217.1"/>
    <property type="molecule type" value="Genomic_DNA"/>
</dbReference>
<sequence length="227" mass="25709">MSLFKKAAPVIQEAQDKSEPKLVVIVGSENSLFPLFIAQTITDEDSGVLLIDNSRTQDLYEPVPKDNKIGNADEVCVVSNRIYSPDVFKKFDYTIAYLGYNVQDDYIENADFIIVLSDYTLVSRDFLAQLELKNKPARIVFYNKVSTRVTEKMLLDVMQKNTALDTDVIVSLEFTEDDANAYINFLYEGTRSISTASKDMRNAIALLNKDIKLGYQQDVQVEIESED</sequence>
<keyword evidence="1" id="KW-0614">Plasmid</keyword>
<name>E0S485_BUTPB</name>
<proteinExistence type="predicted"/>
<organism evidence="1 2">
    <name type="scientific">Butyrivibrio proteoclasticus (strain ATCC 51982 / DSM 14932 / B316)</name>
    <name type="common">Clostridium proteoclasticum</name>
    <dbReference type="NCBI Taxonomy" id="515622"/>
    <lineage>
        <taxon>Bacteria</taxon>
        <taxon>Bacillati</taxon>
        <taxon>Bacillota</taxon>
        <taxon>Clostridia</taxon>
        <taxon>Lachnospirales</taxon>
        <taxon>Lachnospiraceae</taxon>
        <taxon>Butyrivibrio</taxon>
    </lineage>
</organism>
<dbReference type="KEGG" id="bpb:bpr_II280"/>
<protein>
    <submittedName>
        <fullName evidence="1">Uncharacterized protein</fullName>
    </submittedName>
</protein>
<evidence type="ECO:0000313" key="1">
    <source>
        <dbReference type="EMBL" id="ADL36217.1"/>
    </source>
</evidence>
<geneLocation type="plasmid" evidence="1 2">
    <name>pCY360</name>
</geneLocation>